<organism evidence="2 3">
    <name type="scientific">Lysinibacillus fusiformis</name>
    <dbReference type="NCBI Taxonomy" id="28031"/>
    <lineage>
        <taxon>Bacteria</taxon>
        <taxon>Bacillati</taxon>
        <taxon>Bacillota</taxon>
        <taxon>Bacilli</taxon>
        <taxon>Bacillales</taxon>
        <taxon>Bacillaceae</taxon>
        <taxon>Lysinibacillus</taxon>
    </lineage>
</organism>
<keyword evidence="1" id="KW-1133">Transmembrane helix</keyword>
<dbReference type="RefSeq" id="WP_101966329.1">
    <property type="nucleotide sequence ID" value="NZ_PDFK01000001.1"/>
</dbReference>
<keyword evidence="1" id="KW-0812">Transmembrane</keyword>
<keyword evidence="1" id="KW-0472">Membrane</keyword>
<dbReference type="Proteomes" id="UP000234956">
    <property type="component" value="Unassembled WGS sequence"/>
</dbReference>
<comment type="caution">
    <text evidence="2">The sequence shown here is derived from an EMBL/GenBank/DDBJ whole genome shotgun (WGS) entry which is preliminary data.</text>
</comment>
<evidence type="ECO:0000313" key="3">
    <source>
        <dbReference type="Proteomes" id="UP000234956"/>
    </source>
</evidence>
<feature type="transmembrane region" description="Helical" evidence="1">
    <location>
        <begin position="20"/>
        <end position="37"/>
    </location>
</feature>
<name>A0A2I0V3Q0_9BACI</name>
<reference evidence="2 3" key="1">
    <citation type="submission" date="2017-10" db="EMBL/GenBank/DDBJ databases">
        <title>Draft genome of Lysinibacillus fusiformis strain Juneja, a laboratory-derived pathogen of Drosophila melanogaster.</title>
        <authorList>
            <person name="Smith B.R."/>
            <person name="Unckless R.L."/>
        </authorList>
    </citation>
    <scope>NUCLEOTIDE SEQUENCE [LARGE SCALE GENOMIC DNA]</scope>
    <source>
        <strain evidence="2 3">Juneja</strain>
    </source>
</reference>
<dbReference type="AlphaFoldDB" id="A0A2I0V3Q0"/>
<proteinExistence type="predicted"/>
<accession>A0A2I0V3Q0</accession>
<sequence length="71" mass="8276">MHMFVSDVDNENAQLTPFVLYMYALSVLEGVFILIELKISSYSEGDECLQWVSNQSLKEKNTVKKHHVLWQ</sequence>
<dbReference type="EMBL" id="PDFK01000001">
    <property type="protein sequence ID" value="PKU52852.1"/>
    <property type="molecule type" value="Genomic_DNA"/>
</dbReference>
<gene>
    <name evidence="2" type="ORF">CRI88_00555</name>
</gene>
<evidence type="ECO:0000256" key="1">
    <source>
        <dbReference type="SAM" id="Phobius"/>
    </source>
</evidence>
<protein>
    <submittedName>
        <fullName evidence="2">Uncharacterized protein</fullName>
    </submittedName>
</protein>
<evidence type="ECO:0000313" key="2">
    <source>
        <dbReference type="EMBL" id="PKU52852.1"/>
    </source>
</evidence>